<evidence type="ECO:0000259" key="1">
    <source>
        <dbReference type="Pfam" id="PF03358"/>
    </source>
</evidence>
<evidence type="ECO:0000313" key="2">
    <source>
        <dbReference type="EMBL" id="THD27404.1"/>
    </source>
</evidence>
<keyword evidence="3" id="KW-1185">Reference proteome</keyword>
<dbReference type="SUPFAM" id="SSF52218">
    <property type="entry name" value="Flavoproteins"/>
    <property type="match status" value="1"/>
</dbReference>
<feature type="domain" description="NADPH-dependent FMN reductase-like" evidence="1">
    <location>
        <begin position="6"/>
        <end position="146"/>
    </location>
</feature>
<proteinExistence type="predicted"/>
<sequence length="206" mass="22837">MAPLMVLLFASSVRPCRMNDRVLKLVENRLKLKGYSVRLIDPKELQLPILDKSISEYTDEAAVPDALKQFNEQVKNADMLFFTTCEYNRCVPPALSNMLSYLPHKTMAYKTAGMIAYTTGPDGGQLAASQLRLCLTELGCLLAPHSAILYNVGDRVSAEGEPIGSEMDCEAVVEEIDLIIEQVEYLSKAIRSIDSQSPPPKVHPYV</sequence>
<name>A0A2H1CQS9_FASHE</name>
<dbReference type="PANTHER" id="PTHR30543">
    <property type="entry name" value="CHROMATE REDUCTASE"/>
    <property type="match status" value="1"/>
</dbReference>
<dbReference type="GO" id="GO:0010181">
    <property type="term" value="F:FMN binding"/>
    <property type="evidence" value="ECO:0007669"/>
    <property type="project" value="TreeGrafter"/>
</dbReference>
<comment type="caution">
    <text evidence="2">The sequence shown here is derived from an EMBL/GenBank/DDBJ whole genome shotgun (WGS) entry which is preliminary data.</text>
</comment>
<dbReference type="AlphaFoldDB" id="A0A2H1CQS9"/>
<accession>A0A2H1CQS9</accession>
<protein>
    <recommendedName>
        <fullName evidence="1">NADPH-dependent FMN reductase-like domain-containing protein</fullName>
    </recommendedName>
</protein>
<dbReference type="InterPro" id="IPR050712">
    <property type="entry name" value="NAD(P)H-dep_reductase"/>
</dbReference>
<dbReference type="Gene3D" id="3.40.50.360">
    <property type="match status" value="1"/>
</dbReference>
<dbReference type="InterPro" id="IPR005025">
    <property type="entry name" value="FMN_Rdtase-like_dom"/>
</dbReference>
<evidence type="ECO:0000313" key="3">
    <source>
        <dbReference type="Proteomes" id="UP000230066"/>
    </source>
</evidence>
<dbReference type="EMBL" id="JXXN02000434">
    <property type="protein sequence ID" value="THD27404.1"/>
    <property type="molecule type" value="Genomic_DNA"/>
</dbReference>
<reference evidence="2" key="1">
    <citation type="submission" date="2019-03" db="EMBL/GenBank/DDBJ databases">
        <title>Improved annotation for the trematode Fasciola hepatica.</title>
        <authorList>
            <person name="Choi Y.-J."/>
            <person name="Martin J."/>
            <person name="Mitreva M."/>
        </authorList>
    </citation>
    <scope>NUCLEOTIDE SEQUENCE [LARGE SCALE GENOMIC DNA]</scope>
</reference>
<dbReference type="GO" id="GO:0016491">
    <property type="term" value="F:oxidoreductase activity"/>
    <property type="evidence" value="ECO:0007669"/>
    <property type="project" value="InterPro"/>
</dbReference>
<dbReference type="Proteomes" id="UP000230066">
    <property type="component" value="Unassembled WGS sequence"/>
</dbReference>
<dbReference type="PANTHER" id="PTHR30543:SF21">
    <property type="entry name" value="NAD(P)H-DEPENDENT FMN REDUCTASE LOT6"/>
    <property type="match status" value="1"/>
</dbReference>
<dbReference type="Pfam" id="PF03358">
    <property type="entry name" value="FMN_red"/>
    <property type="match status" value="1"/>
</dbReference>
<organism evidence="2 3">
    <name type="scientific">Fasciola hepatica</name>
    <name type="common">Liver fluke</name>
    <dbReference type="NCBI Taxonomy" id="6192"/>
    <lineage>
        <taxon>Eukaryota</taxon>
        <taxon>Metazoa</taxon>
        <taxon>Spiralia</taxon>
        <taxon>Lophotrochozoa</taxon>
        <taxon>Platyhelminthes</taxon>
        <taxon>Trematoda</taxon>
        <taxon>Digenea</taxon>
        <taxon>Plagiorchiida</taxon>
        <taxon>Echinostomata</taxon>
        <taxon>Echinostomatoidea</taxon>
        <taxon>Fasciolidae</taxon>
        <taxon>Fasciola</taxon>
    </lineage>
</organism>
<dbReference type="GO" id="GO:0005829">
    <property type="term" value="C:cytosol"/>
    <property type="evidence" value="ECO:0007669"/>
    <property type="project" value="TreeGrafter"/>
</dbReference>
<gene>
    <name evidence="2" type="ORF">D915_001722</name>
</gene>
<dbReference type="InterPro" id="IPR029039">
    <property type="entry name" value="Flavoprotein-like_sf"/>
</dbReference>